<reference evidence="2" key="1">
    <citation type="journal article" date="2019" name="Int. J. Syst. Evol. Microbiol.">
        <title>The Global Catalogue of Microorganisms (GCM) 10K type strain sequencing project: providing services to taxonomists for standard genome sequencing and annotation.</title>
        <authorList>
            <consortium name="The Broad Institute Genomics Platform"/>
            <consortium name="The Broad Institute Genome Sequencing Center for Infectious Disease"/>
            <person name="Wu L."/>
            <person name="Ma J."/>
        </authorList>
    </citation>
    <scope>NUCLEOTIDE SEQUENCE [LARGE SCALE GENOMIC DNA]</scope>
    <source>
        <strain evidence="2">JCM 17106</strain>
    </source>
</reference>
<evidence type="ECO:0000313" key="2">
    <source>
        <dbReference type="Proteomes" id="UP001500459"/>
    </source>
</evidence>
<dbReference type="PANTHER" id="PTHR37833">
    <property type="entry name" value="LIPOPROTEIN-RELATED"/>
    <property type="match status" value="1"/>
</dbReference>
<gene>
    <name evidence="1" type="ORF">GCM10022393_02350</name>
</gene>
<name>A0ABP7X8R1_9FLAO</name>
<keyword evidence="2" id="KW-1185">Reference proteome</keyword>
<dbReference type="PANTHER" id="PTHR37833:SF1">
    <property type="entry name" value="SIGNAL PEPTIDE PROTEIN"/>
    <property type="match status" value="1"/>
</dbReference>
<proteinExistence type="predicted"/>
<dbReference type="EMBL" id="BAABCW010000001">
    <property type="protein sequence ID" value="GAA4107225.1"/>
    <property type="molecule type" value="Genomic_DNA"/>
</dbReference>
<dbReference type="PROSITE" id="PS51257">
    <property type="entry name" value="PROKAR_LIPOPROTEIN"/>
    <property type="match status" value="1"/>
</dbReference>
<dbReference type="Proteomes" id="UP001500459">
    <property type="component" value="Unassembled WGS sequence"/>
</dbReference>
<dbReference type="Gene3D" id="2.60.40.10">
    <property type="entry name" value="Immunoglobulins"/>
    <property type="match status" value="1"/>
</dbReference>
<dbReference type="RefSeq" id="WP_344924009.1">
    <property type="nucleotide sequence ID" value="NZ_BAABCW010000001.1"/>
</dbReference>
<dbReference type="InterPro" id="IPR011467">
    <property type="entry name" value="DUF1573"/>
</dbReference>
<organism evidence="1 2">
    <name type="scientific">Aquimarina addita</name>
    <dbReference type="NCBI Taxonomy" id="870485"/>
    <lineage>
        <taxon>Bacteria</taxon>
        <taxon>Pseudomonadati</taxon>
        <taxon>Bacteroidota</taxon>
        <taxon>Flavobacteriia</taxon>
        <taxon>Flavobacteriales</taxon>
        <taxon>Flavobacteriaceae</taxon>
        <taxon>Aquimarina</taxon>
    </lineage>
</organism>
<protein>
    <submittedName>
        <fullName evidence="1">DUF1573 domain-containing protein</fullName>
    </submittedName>
</protein>
<dbReference type="Pfam" id="PF07610">
    <property type="entry name" value="DUF1573"/>
    <property type="match status" value="1"/>
</dbReference>
<dbReference type="InterPro" id="IPR013783">
    <property type="entry name" value="Ig-like_fold"/>
</dbReference>
<comment type="caution">
    <text evidence="1">The sequence shown here is derived from an EMBL/GenBank/DDBJ whole genome shotgun (WGS) entry which is preliminary data.</text>
</comment>
<accession>A0ABP7X8R1</accession>
<evidence type="ECO:0000313" key="1">
    <source>
        <dbReference type="EMBL" id="GAA4107225.1"/>
    </source>
</evidence>
<sequence length="175" mass="18565">MKKGILILAGVFAMTFVSCKNEKSAEKVNEEASETVAETTTELNAQNIASGNDAKQTEFPVMTFAETEHDFGNINEGDVVEHTFTFTNTGKAPLVIVNAKGSCGCTVPSYSKDPIAPGAEGQMLVKFNSNGKPNSQSKQVTITANTEAGKEIIKIKAQVTPKAKPVDGTPVAKQK</sequence>